<comment type="caution">
    <text evidence="1">The sequence shown here is derived from an EMBL/GenBank/DDBJ whole genome shotgun (WGS) entry which is preliminary data.</text>
</comment>
<protein>
    <submittedName>
        <fullName evidence="1">ATPase, AAA family</fullName>
    </submittedName>
</protein>
<accession>W1YLN4</accession>
<gene>
    <name evidence="1" type="ORF">Q604_UNBC02760G0001</name>
</gene>
<dbReference type="EMBL" id="AZMM01002760">
    <property type="protein sequence ID" value="ETJ43241.1"/>
    <property type="molecule type" value="Genomic_DNA"/>
</dbReference>
<evidence type="ECO:0000313" key="1">
    <source>
        <dbReference type="EMBL" id="ETJ43241.1"/>
    </source>
</evidence>
<organism evidence="1">
    <name type="scientific">human gut metagenome</name>
    <dbReference type="NCBI Taxonomy" id="408170"/>
    <lineage>
        <taxon>unclassified sequences</taxon>
        <taxon>metagenomes</taxon>
        <taxon>organismal metagenomes</taxon>
    </lineage>
</organism>
<sequence length="49" mass="5630">MNNNFNNFGSDFGSMNDLFNQLMGNMGGYSTENRRYKINGREVTPEEFA</sequence>
<reference evidence="1" key="1">
    <citation type="submission" date="2013-12" db="EMBL/GenBank/DDBJ databases">
        <title>A Varibaculum cambriense genome reconstructed from a premature infant gut community with otherwise low bacterial novelty that shifts toward anaerobic metabolism during the third week of life.</title>
        <authorList>
            <person name="Brown C.T."/>
            <person name="Sharon I."/>
            <person name="Thomas B.C."/>
            <person name="Castelle C.J."/>
            <person name="Morowitz M.J."/>
            <person name="Banfield J.F."/>
        </authorList>
    </citation>
    <scope>NUCLEOTIDE SEQUENCE</scope>
</reference>
<feature type="non-terminal residue" evidence="1">
    <location>
        <position position="49"/>
    </location>
</feature>
<name>W1YLN4_9ZZZZ</name>
<dbReference type="AlphaFoldDB" id="W1YLN4"/>
<proteinExistence type="predicted"/>